<dbReference type="InterPro" id="IPR011992">
    <property type="entry name" value="EF-hand-dom_pair"/>
</dbReference>
<organism evidence="3 4">
    <name type="scientific">Saponaria officinalis</name>
    <name type="common">Common soapwort</name>
    <name type="synonym">Lychnis saponaria</name>
    <dbReference type="NCBI Taxonomy" id="3572"/>
    <lineage>
        <taxon>Eukaryota</taxon>
        <taxon>Viridiplantae</taxon>
        <taxon>Streptophyta</taxon>
        <taxon>Embryophyta</taxon>
        <taxon>Tracheophyta</taxon>
        <taxon>Spermatophyta</taxon>
        <taxon>Magnoliopsida</taxon>
        <taxon>eudicotyledons</taxon>
        <taxon>Gunneridae</taxon>
        <taxon>Pentapetalae</taxon>
        <taxon>Caryophyllales</taxon>
        <taxon>Caryophyllaceae</taxon>
        <taxon>Caryophylleae</taxon>
        <taxon>Saponaria</taxon>
    </lineage>
</organism>
<dbReference type="InterPro" id="IPR018247">
    <property type="entry name" value="EF_Hand_1_Ca_BS"/>
</dbReference>
<keyword evidence="1" id="KW-0106">Calcium</keyword>
<dbReference type="EMBL" id="JBDFQZ010000009">
    <property type="protein sequence ID" value="KAK9691775.1"/>
    <property type="molecule type" value="Genomic_DNA"/>
</dbReference>
<dbReference type="InterPro" id="IPR002048">
    <property type="entry name" value="EF_hand_dom"/>
</dbReference>
<dbReference type="PANTHER" id="PTHR34574:SF5">
    <property type="entry name" value="CALCIUM-BINDING EF-HAND FAMILY PROTEIN"/>
    <property type="match status" value="1"/>
</dbReference>
<dbReference type="GO" id="GO:0005509">
    <property type="term" value="F:calcium ion binding"/>
    <property type="evidence" value="ECO:0007669"/>
    <property type="project" value="InterPro"/>
</dbReference>
<gene>
    <name evidence="3" type="ORF">RND81_09G219100</name>
</gene>
<dbReference type="Proteomes" id="UP001443914">
    <property type="component" value="Unassembled WGS sequence"/>
</dbReference>
<reference evidence="3" key="1">
    <citation type="submission" date="2024-03" db="EMBL/GenBank/DDBJ databases">
        <title>WGS assembly of Saponaria officinalis var. Norfolk2.</title>
        <authorList>
            <person name="Jenkins J."/>
            <person name="Shu S."/>
            <person name="Grimwood J."/>
            <person name="Barry K."/>
            <person name="Goodstein D."/>
            <person name="Schmutz J."/>
            <person name="Leebens-Mack J."/>
            <person name="Osbourn A."/>
        </authorList>
    </citation>
    <scope>NUCLEOTIDE SEQUENCE [LARGE SCALE GENOMIC DNA]</scope>
    <source>
        <strain evidence="3">JIC</strain>
    </source>
</reference>
<dbReference type="SUPFAM" id="SSF47473">
    <property type="entry name" value="EF-hand"/>
    <property type="match status" value="1"/>
</dbReference>
<dbReference type="AlphaFoldDB" id="A0AAW1IRI8"/>
<accession>A0AAW1IRI8</accession>
<sequence>MLVTIDGPMITKFIENTTAFNECAEKRFKALDLDGDGVLTRDDLRGALGGWLIAMDMDSQSNEEIKRAYDSIFEKFNAGNNSINCENFRSMLVEIMLAMARGIGNTPMNVLLDEDSLLLNACVNLN</sequence>
<keyword evidence="4" id="KW-1185">Reference proteome</keyword>
<evidence type="ECO:0000313" key="4">
    <source>
        <dbReference type="Proteomes" id="UP001443914"/>
    </source>
</evidence>
<evidence type="ECO:0000256" key="1">
    <source>
        <dbReference type="ARBA" id="ARBA00022837"/>
    </source>
</evidence>
<protein>
    <recommendedName>
        <fullName evidence="2">EF-hand domain-containing protein</fullName>
    </recommendedName>
</protein>
<proteinExistence type="predicted"/>
<dbReference type="PROSITE" id="PS50222">
    <property type="entry name" value="EF_HAND_2"/>
    <property type="match status" value="1"/>
</dbReference>
<name>A0AAW1IRI8_SAPOF</name>
<evidence type="ECO:0000259" key="2">
    <source>
        <dbReference type="PROSITE" id="PS50222"/>
    </source>
</evidence>
<dbReference type="Gene3D" id="1.10.238.10">
    <property type="entry name" value="EF-hand"/>
    <property type="match status" value="1"/>
</dbReference>
<dbReference type="PROSITE" id="PS00018">
    <property type="entry name" value="EF_HAND_1"/>
    <property type="match status" value="1"/>
</dbReference>
<comment type="caution">
    <text evidence="3">The sequence shown here is derived from an EMBL/GenBank/DDBJ whole genome shotgun (WGS) entry which is preliminary data.</text>
</comment>
<feature type="domain" description="EF-hand" evidence="2">
    <location>
        <begin position="19"/>
        <end position="54"/>
    </location>
</feature>
<evidence type="ECO:0000313" key="3">
    <source>
        <dbReference type="EMBL" id="KAK9691775.1"/>
    </source>
</evidence>
<dbReference type="PANTHER" id="PTHR34574">
    <property type="entry name" value="CALCIUM-BINDING EF-HAND FAMILY PROTEIN-RELATED"/>
    <property type="match status" value="1"/>
</dbReference>